<name>A0A3M6TK33_POCDA</name>
<evidence type="ECO:0000313" key="2">
    <source>
        <dbReference type="EMBL" id="RMX41709.1"/>
    </source>
</evidence>
<dbReference type="OrthoDB" id="10521317at2759"/>
<gene>
    <name evidence="2" type="ORF">pdam_00022140</name>
</gene>
<feature type="signal peptide" evidence="1">
    <location>
        <begin position="1"/>
        <end position="20"/>
    </location>
</feature>
<protein>
    <submittedName>
        <fullName evidence="2">Uncharacterized protein</fullName>
    </submittedName>
</protein>
<dbReference type="Gene3D" id="2.60.120.200">
    <property type="match status" value="1"/>
</dbReference>
<evidence type="ECO:0000256" key="1">
    <source>
        <dbReference type="SAM" id="SignalP"/>
    </source>
</evidence>
<dbReference type="Proteomes" id="UP000275408">
    <property type="component" value="Unassembled WGS sequence"/>
</dbReference>
<accession>A0A3M6TK33</accession>
<dbReference type="EMBL" id="RCHS01003457">
    <property type="protein sequence ID" value="RMX41709.1"/>
    <property type="molecule type" value="Genomic_DNA"/>
</dbReference>
<proteinExistence type="predicted"/>
<keyword evidence="1" id="KW-0732">Signal</keyword>
<dbReference type="AlphaFoldDB" id="A0A3M6TK33"/>
<feature type="non-terminal residue" evidence="2">
    <location>
        <position position="132"/>
    </location>
</feature>
<reference evidence="2 3" key="1">
    <citation type="journal article" date="2018" name="Sci. Rep.">
        <title>Comparative analysis of the Pocillopora damicornis genome highlights role of immune system in coral evolution.</title>
        <authorList>
            <person name="Cunning R."/>
            <person name="Bay R.A."/>
            <person name="Gillette P."/>
            <person name="Baker A.C."/>
            <person name="Traylor-Knowles N."/>
        </authorList>
    </citation>
    <scope>NUCLEOTIDE SEQUENCE [LARGE SCALE GENOMIC DNA]</scope>
    <source>
        <strain evidence="2">RSMAS</strain>
        <tissue evidence="2">Whole animal</tissue>
    </source>
</reference>
<sequence length="132" mass="15203">MKVAWTVFLLLLLFATTMDARRNDRGRRRSYNYGENDCTPCQEYQLRFKERTTTDYAILEDSIVYDLDAATVCFFAKDTDSNKPPNEYQCVYSYAVSDQNNELLFCTSPVLRVLVDGVGRYLTCIEAMLSVS</sequence>
<comment type="caution">
    <text evidence="2">The sequence shown here is derived from an EMBL/GenBank/DDBJ whole genome shotgun (WGS) entry which is preliminary data.</text>
</comment>
<keyword evidence="3" id="KW-1185">Reference proteome</keyword>
<evidence type="ECO:0000313" key="3">
    <source>
        <dbReference type="Proteomes" id="UP000275408"/>
    </source>
</evidence>
<organism evidence="2 3">
    <name type="scientific">Pocillopora damicornis</name>
    <name type="common">Cauliflower coral</name>
    <name type="synonym">Millepora damicornis</name>
    <dbReference type="NCBI Taxonomy" id="46731"/>
    <lineage>
        <taxon>Eukaryota</taxon>
        <taxon>Metazoa</taxon>
        <taxon>Cnidaria</taxon>
        <taxon>Anthozoa</taxon>
        <taxon>Hexacorallia</taxon>
        <taxon>Scleractinia</taxon>
        <taxon>Astrocoeniina</taxon>
        <taxon>Pocilloporidae</taxon>
        <taxon>Pocillopora</taxon>
    </lineage>
</organism>
<feature type="chain" id="PRO_5018011842" evidence="1">
    <location>
        <begin position="21"/>
        <end position="132"/>
    </location>
</feature>